<name>A0A1Y0B0Q9_9LAMI</name>
<geneLocation type="mitochondrion" evidence="1"/>
<sequence>MGSRACVFKQGLCNTHMIATTRVKVPRRVSTGSVFGLRKAECPATDLGLIYL</sequence>
<evidence type="ECO:0000313" key="1">
    <source>
        <dbReference type="EMBL" id="ART30954.1"/>
    </source>
</evidence>
<protein>
    <submittedName>
        <fullName evidence="1">Uncharacterized protein</fullName>
    </submittedName>
</protein>
<gene>
    <name evidence="1" type="ORF">AEK19_MT0708</name>
</gene>
<accession>A0A1Y0B0Q9</accession>
<proteinExistence type="predicted"/>
<dbReference type="EMBL" id="KY774314">
    <property type="protein sequence ID" value="ART30954.1"/>
    <property type="molecule type" value="Genomic_DNA"/>
</dbReference>
<organism evidence="1">
    <name type="scientific">Utricularia reniformis</name>
    <dbReference type="NCBI Taxonomy" id="192314"/>
    <lineage>
        <taxon>Eukaryota</taxon>
        <taxon>Viridiplantae</taxon>
        <taxon>Streptophyta</taxon>
        <taxon>Embryophyta</taxon>
        <taxon>Tracheophyta</taxon>
        <taxon>Spermatophyta</taxon>
        <taxon>Magnoliopsida</taxon>
        <taxon>eudicotyledons</taxon>
        <taxon>Gunneridae</taxon>
        <taxon>Pentapetalae</taxon>
        <taxon>asterids</taxon>
        <taxon>lamiids</taxon>
        <taxon>Lamiales</taxon>
        <taxon>Lentibulariaceae</taxon>
        <taxon>Utricularia</taxon>
    </lineage>
</organism>
<keyword evidence="1" id="KW-0496">Mitochondrion</keyword>
<reference evidence="1" key="1">
    <citation type="submission" date="2017-03" db="EMBL/GenBank/DDBJ databases">
        <title>The mitochondrial genome of the carnivorous plant Utricularia reniformis (Lentibulariaceae): structure, comparative analysis and evolutionary landmarks.</title>
        <authorList>
            <person name="Silva S.R."/>
            <person name="Alvarenga D.O."/>
            <person name="Michael T.P."/>
            <person name="Miranda V.F.O."/>
            <person name="Varani A.M."/>
        </authorList>
    </citation>
    <scope>NUCLEOTIDE SEQUENCE</scope>
</reference>
<dbReference type="AlphaFoldDB" id="A0A1Y0B0Q9"/>